<dbReference type="InterPro" id="IPR006501">
    <property type="entry name" value="Pectinesterase_inhib_dom"/>
</dbReference>
<evidence type="ECO:0000313" key="6">
    <source>
        <dbReference type="Proteomes" id="UP000594638"/>
    </source>
</evidence>
<proteinExistence type="inferred from homology"/>
<dbReference type="PANTHER" id="PTHR35357:SF17">
    <property type="entry name" value="PECTINESTERASE INHIBITOR 12"/>
    <property type="match status" value="1"/>
</dbReference>
<dbReference type="GO" id="GO:0004857">
    <property type="term" value="F:enzyme inhibitor activity"/>
    <property type="evidence" value="ECO:0007669"/>
    <property type="project" value="InterPro"/>
</dbReference>
<dbReference type="GO" id="GO:0005576">
    <property type="term" value="C:extracellular region"/>
    <property type="evidence" value="ECO:0007669"/>
    <property type="project" value="UniProtKB-ARBA"/>
</dbReference>
<dbReference type="CDD" id="cd15795">
    <property type="entry name" value="PMEI-Pla_a_1_like"/>
    <property type="match status" value="1"/>
</dbReference>
<evidence type="ECO:0000259" key="4">
    <source>
        <dbReference type="SMART" id="SM00856"/>
    </source>
</evidence>
<organism evidence="5 6">
    <name type="scientific">Olea europaea subsp. europaea</name>
    <dbReference type="NCBI Taxonomy" id="158383"/>
    <lineage>
        <taxon>Eukaryota</taxon>
        <taxon>Viridiplantae</taxon>
        <taxon>Streptophyta</taxon>
        <taxon>Embryophyta</taxon>
        <taxon>Tracheophyta</taxon>
        <taxon>Spermatophyta</taxon>
        <taxon>Magnoliopsida</taxon>
        <taxon>eudicotyledons</taxon>
        <taxon>Gunneridae</taxon>
        <taxon>Pentapetalae</taxon>
        <taxon>asterids</taxon>
        <taxon>lamiids</taxon>
        <taxon>Lamiales</taxon>
        <taxon>Oleaceae</taxon>
        <taxon>Oleeae</taxon>
        <taxon>Olea</taxon>
    </lineage>
</organism>
<evidence type="ECO:0000256" key="3">
    <source>
        <dbReference type="ARBA" id="ARBA00038471"/>
    </source>
</evidence>
<dbReference type="EMBL" id="CACTIH010003722">
    <property type="protein sequence ID" value="CAA2983132.1"/>
    <property type="molecule type" value="Genomic_DNA"/>
</dbReference>
<dbReference type="PANTHER" id="PTHR35357">
    <property type="entry name" value="OS02G0537100 PROTEIN"/>
    <property type="match status" value="1"/>
</dbReference>
<evidence type="ECO:0000256" key="2">
    <source>
        <dbReference type="ARBA" id="ARBA00023157"/>
    </source>
</evidence>
<dbReference type="SUPFAM" id="SSF101148">
    <property type="entry name" value="Plant invertase/pectin methylesterase inhibitor"/>
    <property type="match status" value="1"/>
</dbReference>
<protein>
    <submittedName>
        <fullName evidence="5">Invertase inhibitor</fullName>
    </submittedName>
</protein>
<dbReference type="AlphaFoldDB" id="A0A8S0RV05"/>
<keyword evidence="2" id="KW-1015">Disulfide bond</keyword>
<comment type="similarity">
    <text evidence="3">Belongs to the PMEI family.</text>
</comment>
<dbReference type="SMART" id="SM00856">
    <property type="entry name" value="PMEI"/>
    <property type="match status" value="1"/>
</dbReference>
<evidence type="ECO:0000256" key="1">
    <source>
        <dbReference type="ARBA" id="ARBA00022729"/>
    </source>
</evidence>
<gene>
    <name evidence="5" type="ORF">OLEA9_A067653</name>
</gene>
<dbReference type="InterPro" id="IPR034088">
    <property type="entry name" value="Pla_a_1-like"/>
</dbReference>
<dbReference type="OrthoDB" id="1915198at2759"/>
<keyword evidence="6" id="KW-1185">Reference proteome</keyword>
<name>A0A8S0RV05_OLEEU</name>
<dbReference type="FunFam" id="1.20.140.40:FF:000002">
    <property type="entry name" value="Putative invertase inhibitor"/>
    <property type="match status" value="1"/>
</dbReference>
<dbReference type="InterPro" id="IPR035513">
    <property type="entry name" value="Invertase/methylesterase_inhib"/>
</dbReference>
<accession>A0A8S0RV05</accession>
<reference evidence="5 6" key="1">
    <citation type="submission" date="2019-12" db="EMBL/GenBank/DDBJ databases">
        <authorList>
            <person name="Alioto T."/>
            <person name="Alioto T."/>
            <person name="Gomez Garrido J."/>
        </authorList>
    </citation>
    <scope>NUCLEOTIDE SEQUENCE [LARGE SCALE GENOMIC DNA]</scope>
</reference>
<dbReference type="Gene3D" id="1.20.140.40">
    <property type="entry name" value="Invertase/pectin methylesterase inhibitor family protein"/>
    <property type="match status" value="1"/>
</dbReference>
<comment type="caution">
    <text evidence="5">The sequence shown here is derived from an EMBL/GenBank/DDBJ whole genome shotgun (WGS) entry which is preliminary data.</text>
</comment>
<sequence length="204" mass="23196">MNPLEITRITQRKYLIKKMIPFFSFFLPILFLSFLISTHPVKGQSLINETCKTIARRDPNIGYNFCTTSLQASPTSQCASLQGLGMISIKLLHHNITDTHGYVKHLMKNRKLDPYSKLYLKDCYELFSDAISSVKRAVKYYNSKRYDDANIQISGVMDAATTCEDGFSEREGLVSPLTKRNRNTFQLSAIVLSIMHEINKGSNV</sequence>
<feature type="domain" description="Pectinesterase inhibitor" evidence="4">
    <location>
        <begin position="42"/>
        <end position="194"/>
    </location>
</feature>
<evidence type="ECO:0000313" key="5">
    <source>
        <dbReference type="EMBL" id="CAA2983132.1"/>
    </source>
</evidence>
<dbReference type="Proteomes" id="UP000594638">
    <property type="component" value="Unassembled WGS sequence"/>
</dbReference>
<dbReference type="NCBIfam" id="TIGR01614">
    <property type="entry name" value="PME_inhib"/>
    <property type="match status" value="1"/>
</dbReference>
<dbReference type="Pfam" id="PF04043">
    <property type="entry name" value="PMEI"/>
    <property type="match status" value="1"/>
</dbReference>
<dbReference type="Gramene" id="OE9A067653T1">
    <property type="protein sequence ID" value="OE9A067653C1"/>
    <property type="gene ID" value="OE9A067653"/>
</dbReference>
<keyword evidence="1" id="KW-0732">Signal</keyword>